<dbReference type="GO" id="GO:0008270">
    <property type="term" value="F:zinc ion binding"/>
    <property type="evidence" value="ECO:0007669"/>
    <property type="project" value="UniProtKB-KW"/>
</dbReference>
<dbReference type="InterPro" id="IPR000315">
    <property type="entry name" value="Znf_B-box"/>
</dbReference>
<evidence type="ECO:0000256" key="4">
    <source>
        <dbReference type="PROSITE-ProRule" id="PRU00024"/>
    </source>
</evidence>
<dbReference type="PANTHER" id="PTHR25465:SF5">
    <property type="entry name" value="E3 UBIQUITIN_ISG15 LIGASE TRIM25-RELATED"/>
    <property type="match status" value="1"/>
</dbReference>
<evidence type="ECO:0000259" key="6">
    <source>
        <dbReference type="PROSITE" id="PS50119"/>
    </source>
</evidence>
<evidence type="ECO:0000313" key="8">
    <source>
        <dbReference type="Proteomes" id="UP000242638"/>
    </source>
</evidence>
<dbReference type="SMART" id="SM00336">
    <property type="entry name" value="BBOX"/>
    <property type="match status" value="1"/>
</dbReference>
<proteinExistence type="predicted"/>
<dbReference type="Gene3D" id="3.30.40.10">
    <property type="entry name" value="Zinc/RING finger domain, C3HC4 (zinc finger)"/>
    <property type="match status" value="1"/>
</dbReference>
<keyword evidence="3" id="KW-0862">Zinc</keyword>
<evidence type="ECO:0000256" key="1">
    <source>
        <dbReference type="ARBA" id="ARBA00022723"/>
    </source>
</evidence>
<organism evidence="7 8">
    <name type="scientific">Poecilia reticulata</name>
    <name type="common">Guppy</name>
    <name type="synonym">Acanthophacelus reticulatus</name>
    <dbReference type="NCBI Taxonomy" id="8081"/>
    <lineage>
        <taxon>Eukaryota</taxon>
        <taxon>Metazoa</taxon>
        <taxon>Chordata</taxon>
        <taxon>Craniata</taxon>
        <taxon>Vertebrata</taxon>
        <taxon>Euteleostomi</taxon>
        <taxon>Actinopterygii</taxon>
        <taxon>Neopterygii</taxon>
        <taxon>Teleostei</taxon>
        <taxon>Neoteleostei</taxon>
        <taxon>Acanthomorphata</taxon>
        <taxon>Ovalentaria</taxon>
        <taxon>Atherinomorphae</taxon>
        <taxon>Cyprinodontiformes</taxon>
        <taxon>Poeciliidae</taxon>
        <taxon>Poeciliinae</taxon>
        <taxon>Poecilia</taxon>
    </lineage>
</organism>
<dbReference type="InterPro" id="IPR013083">
    <property type="entry name" value="Znf_RING/FYVE/PHD"/>
</dbReference>
<dbReference type="Proteomes" id="UP000242638">
    <property type="component" value="Unassembled WGS sequence"/>
</dbReference>
<feature type="domain" description="B box-type" evidence="6">
    <location>
        <begin position="149"/>
        <end position="182"/>
    </location>
</feature>
<dbReference type="PROSITE" id="PS50119">
    <property type="entry name" value="ZF_BBOX"/>
    <property type="match status" value="1"/>
</dbReference>
<dbReference type="OMA" id="MASYCAD"/>
<evidence type="ECO:0000256" key="3">
    <source>
        <dbReference type="ARBA" id="ARBA00022833"/>
    </source>
</evidence>
<dbReference type="SUPFAM" id="SSF57850">
    <property type="entry name" value="RING/U-box"/>
    <property type="match status" value="1"/>
</dbReference>
<name>A0A3P9NP69_POERE</name>
<dbReference type="Gene3D" id="3.30.160.60">
    <property type="entry name" value="Classic Zinc Finger"/>
    <property type="match status" value="1"/>
</dbReference>
<dbReference type="InterPro" id="IPR051051">
    <property type="entry name" value="E3_ubiq-ligase_TRIM/RNF"/>
</dbReference>
<keyword evidence="8" id="KW-1185">Reference proteome</keyword>
<dbReference type="SUPFAM" id="SSF57845">
    <property type="entry name" value="B-box zinc-binding domain"/>
    <property type="match status" value="1"/>
</dbReference>
<reference evidence="7" key="3">
    <citation type="submission" date="2025-09" db="UniProtKB">
        <authorList>
            <consortium name="Ensembl"/>
        </authorList>
    </citation>
    <scope>IDENTIFICATION</scope>
    <source>
        <strain evidence="7">Guanapo</strain>
    </source>
</reference>
<evidence type="ECO:0000256" key="2">
    <source>
        <dbReference type="ARBA" id="ARBA00022771"/>
    </source>
</evidence>
<dbReference type="Pfam" id="PF15227">
    <property type="entry name" value="zf-C3HC4_4"/>
    <property type="match status" value="1"/>
</dbReference>
<evidence type="ECO:0000259" key="5">
    <source>
        <dbReference type="PROSITE" id="PS50089"/>
    </source>
</evidence>
<dbReference type="PANTHER" id="PTHR25465">
    <property type="entry name" value="B-BOX DOMAIN CONTAINING"/>
    <property type="match status" value="1"/>
</dbReference>
<keyword evidence="1" id="KW-0479">Metal-binding</keyword>
<sequence length="232" mass="26250">MAQKGVQLDRESFSCSVCLDLLKDPVMIPCGHSYCLKCIKNVWDEKNKKGDYSCPQCRQTFTPRPVLVKNIMLAGLTEQLKLTGLGASLTEQSYAGPEDVACDICTGRKVKAIKSCLMCLVSYCEKHLQPHYDVAQLKKHWLVQPSKQLHDSICSHHDEVMKMFCRTDQQTICYVCMVDEHKVIFITPEHLHFMLIFLFSTGMILKQGDFSSIILKLSVFNTQEGALILIVA</sequence>
<evidence type="ECO:0008006" key="9">
    <source>
        <dbReference type="Google" id="ProtNLM"/>
    </source>
</evidence>
<keyword evidence="2 4" id="KW-0863">Zinc-finger</keyword>
<protein>
    <recommendedName>
        <fullName evidence="9">RING-type domain-containing protein</fullName>
    </recommendedName>
</protein>
<dbReference type="Pfam" id="PF00643">
    <property type="entry name" value="zf-B_box"/>
    <property type="match status" value="1"/>
</dbReference>
<feature type="domain" description="RING-type" evidence="5">
    <location>
        <begin position="15"/>
        <end position="58"/>
    </location>
</feature>
<dbReference type="GeneTree" id="ENSGT01150000286922"/>
<evidence type="ECO:0000313" key="7">
    <source>
        <dbReference type="Ensembl" id="ENSPREP00000011298.1"/>
    </source>
</evidence>
<dbReference type="PROSITE" id="PS50089">
    <property type="entry name" value="ZF_RING_2"/>
    <property type="match status" value="1"/>
</dbReference>
<dbReference type="SMART" id="SM00184">
    <property type="entry name" value="RING"/>
    <property type="match status" value="1"/>
</dbReference>
<dbReference type="AlphaFoldDB" id="A0A3P9NP69"/>
<accession>A0A3P9NP69</accession>
<dbReference type="InterPro" id="IPR017907">
    <property type="entry name" value="Znf_RING_CS"/>
</dbReference>
<dbReference type="Ensembl" id="ENSPRET00000011425.1">
    <property type="protein sequence ID" value="ENSPREP00000011298.1"/>
    <property type="gene ID" value="ENSPREG00000007706.1"/>
</dbReference>
<dbReference type="InterPro" id="IPR001841">
    <property type="entry name" value="Znf_RING"/>
</dbReference>
<dbReference type="Gene3D" id="4.10.830.40">
    <property type="match status" value="1"/>
</dbReference>
<dbReference type="PROSITE" id="PS00518">
    <property type="entry name" value="ZF_RING_1"/>
    <property type="match status" value="1"/>
</dbReference>
<reference evidence="7" key="2">
    <citation type="submission" date="2025-08" db="UniProtKB">
        <authorList>
            <consortium name="Ensembl"/>
        </authorList>
    </citation>
    <scope>IDENTIFICATION</scope>
    <source>
        <strain evidence="7">Guanapo</strain>
    </source>
</reference>
<reference evidence="8" key="1">
    <citation type="submission" date="2013-11" db="EMBL/GenBank/DDBJ databases">
        <title>The genomic landscape of the Guanapo guppy.</title>
        <authorList>
            <person name="Kuenstner A."/>
            <person name="Dreyer C."/>
        </authorList>
    </citation>
    <scope>NUCLEOTIDE SEQUENCE</scope>
    <source>
        <strain evidence="8">Guanapo</strain>
    </source>
</reference>